<keyword evidence="1" id="KW-1133">Transmembrane helix</keyword>
<accession>A0A7K3VRU8</accession>
<sequence>MRTSTKSPHPNLYSWFIEELDATGKKIGPDYKPWGSNLHFNAKNLRVYRGLTLEDGKAKASDGIIGALIPSEGRRHGAVTYSFLGTSRPVEQITLRIYKSEDEREVCALWGSVAYVSEWDFEDVRTPDTLEVQLFLAPSRFEDLAKFIEDGQAKGGITIRHVEGVYAQWSPSIQTDSIKLLGSIEDQNLQIEPGADHIPAVLGKVGHFEYRFHKGGRSEEVVSNNDTTGNEEPPAPGLVAAVPDLGPNLAALQAKVARLSIPLWIAAIAAVVSVFVHR</sequence>
<dbReference type="Proteomes" id="UP000471705">
    <property type="component" value="Unassembled WGS sequence"/>
</dbReference>
<dbReference type="AlphaFoldDB" id="A0A7K3VRU8"/>
<reference evidence="2 3" key="1">
    <citation type="submission" date="2019-12" db="EMBL/GenBank/DDBJ databases">
        <title>Rhizobium genotypes associated with high levels of biological nitrogen fixation by grain legumes in a temperate-maritime cropping system.</title>
        <authorList>
            <person name="Maluk M."/>
            <person name="Francesc Ferrando Molina F."/>
            <person name="Lopez Del Egido L."/>
            <person name="Lafos M."/>
            <person name="Langarica-Fuentes A."/>
            <person name="Gebre Yohannes G."/>
            <person name="Young M.W."/>
            <person name="Martin P."/>
            <person name="Gantlett R."/>
            <person name="Kenicer G."/>
            <person name="Hawes C."/>
            <person name="Begg G.S."/>
            <person name="Quilliam R.S."/>
            <person name="Squire G.R."/>
            <person name="Poole P.S."/>
            <person name="Young P.W."/>
            <person name="Iannetta P.M."/>
            <person name="James E.K."/>
        </authorList>
    </citation>
    <scope>NUCLEOTIDE SEQUENCE [LARGE SCALE GENOMIC DNA]</scope>
    <source>
        <strain evidence="2 3">JHI54</strain>
    </source>
</reference>
<protein>
    <submittedName>
        <fullName evidence="2">Uncharacterized protein</fullName>
    </submittedName>
</protein>
<dbReference type="EMBL" id="WUFV01000034">
    <property type="protein sequence ID" value="NEK19883.1"/>
    <property type="molecule type" value="Genomic_DNA"/>
</dbReference>
<name>A0A7K3VRU8_RHILE</name>
<keyword evidence="1" id="KW-0472">Membrane</keyword>
<evidence type="ECO:0000313" key="3">
    <source>
        <dbReference type="Proteomes" id="UP000471705"/>
    </source>
</evidence>
<evidence type="ECO:0000313" key="2">
    <source>
        <dbReference type="EMBL" id="NEK19883.1"/>
    </source>
</evidence>
<gene>
    <name evidence="2" type="ORF">GR257_34535</name>
</gene>
<organism evidence="2 3">
    <name type="scientific">Rhizobium leguminosarum</name>
    <dbReference type="NCBI Taxonomy" id="384"/>
    <lineage>
        <taxon>Bacteria</taxon>
        <taxon>Pseudomonadati</taxon>
        <taxon>Pseudomonadota</taxon>
        <taxon>Alphaproteobacteria</taxon>
        <taxon>Hyphomicrobiales</taxon>
        <taxon>Rhizobiaceae</taxon>
        <taxon>Rhizobium/Agrobacterium group</taxon>
        <taxon>Rhizobium</taxon>
    </lineage>
</organism>
<feature type="transmembrane region" description="Helical" evidence="1">
    <location>
        <begin position="259"/>
        <end position="276"/>
    </location>
</feature>
<evidence type="ECO:0000256" key="1">
    <source>
        <dbReference type="SAM" id="Phobius"/>
    </source>
</evidence>
<proteinExistence type="predicted"/>
<keyword evidence="1" id="KW-0812">Transmembrane</keyword>
<comment type="caution">
    <text evidence="2">The sequence shown here is derived from an EMBL/GenBank/DDBJ whole genome shotgun (WGS) entry which is preliminary data.</text>
</comment>